<comment type="caution">
    <text evidence="1">The sequence shown here is derived from an EMBL/GenBank/DDBJ whole genome shotgun (WGS) entry which is preliminary data.</text>
</comment>
<name>A0ABU0HRN6_9HYPH</name>
<gene>
    <name evidence="1" type="ORF">QO016_004506</name>
</gene>
<sequence length="166" mass="17241">MIAFIDGHRALYGVEPICRVLPFAPSTYHAHAARRADAGRLPARAKRDATLVVETRRVHAAKFGVCGVYGAPSVPEGRLFVRWRMVRIAGAPHLLIELAENSGPPVTLPTPGGGSRLVQRGLAQELGGEIKLNFAAAGLFCVITVPLGGTAVPEAGGAAIPAAPGP</sequence>
<proteinExistence type="predicted"/>
<evidence type="ECO:0000313" key="2">
    <source>
        <dbReference type="Proteomes" id="UP001236369"/>
    </source>
</evidence>
<keyword evidence="2" id="KW-1185">Reference proteome</keyword>
<evidence type="ECO:0000313" key="1">
    <source>
        <dbReference type="EMBL" id="MDQ0444980.1"/>
    </source>
</evidence>
<organism evidence="1 2">
    <name type="scientific">Methylobacterium persicinum</name>
    <dbReference type="NCBI Taxonomy" id="374426"/>
    <lineage>
        <taxon>Bacteria</taxon>
        <taxon>Pseudomonadati</taxon>
        <taxon>Pseudomonadota</taxon>
        <taxon>Alphaproteobacteria</taxon>
        <taxon>Hyphomicrobiales</taxon>
        <taxon>Methylobacteriaceae</taxon>
        <taxon>Methylobacterium</taxon>
    </lineage>
</organism>
<dbReference type="Proteomes" id="UP001236369">
    <property type="component" value="Unassembled WGS sequence"/>
</dbReference>
<reference evidence="1 2" key="1">
    <citation type="submission" date="2023-07" db="EMBL/GenBank/DDBJ databases">
        <title>Genomic Encyclopedia of Type Strains, Phase IV (KMG-IV): sequencing the most valuable type-strain genomes for metagenomic binning, comparative biology and taxonomic classification.</title>
        <authorList>
            <person name="Goeker M."/>
        </authorList>
    </citation>
    <scope>NUCLEOTIDE SEQUENCE [LARGE SCALE GENOMIC DNA]</scope>
    <source>
        <strain evidence="1 2">DSM 19562</strain>
    </source>
</reference>
<accession>A0ABU0HRN6</accession>
<protein>
    <submittedName>
        <fullName evidence="1">Uncharacterized protein</fullName>
    </submittedName>
</protein>
<dbReference type="EMBL" id="JAUSVV010000019">
    <property type="protein sequence ID" value="MDQ0444980.1"/>
    <property type="molecule type" value="Genomic_DNA"/>
</dbReference>